<organism evidence="1">
    <name type="scientific">Cladocopium goreaui</name>
    <dbReference type="NCBI Taxonomy" id="2562237"/>
    <lineage>
        <taxon>Eukaryota</taxon>
        <taxon>Sar</taxon>
        <taxon>Alveolata</taxon>
        <taxon>Dinophyceae</taxon>
        <taxon>Suessiales</taxon>
        <taxon>Symbiodiniaceae</taxon>
        <taxon>Cladocopium</taxon>
    </lineage>
</organism>
<proteinExistence type="predicted"/>
<dbReference type="OrthoDB" id="10548671at2759"/>
<evidence type="ECO:0000313" key="1">
    <source>
        <dbReference type="EMBL" id="CAI3992244.1"/>
    </source>
</evidence>
<reference evidence="2 3" key="2">
    <citation type="submission" date="2024-05" db="EMBL/GenBank/DDBJ databases">
        <authorList>
            <person name="Chen Y."/>
            <person name="Shah S."/>
            <person name="Dougan E. K."/>
            <person name="Thang M."/>
            <person name="Chan C."/>
        </authorList>
    </citation>
    <scope>NUCLEOTIDE SEQUENCE [LARGE SCALE GENOMIC DNA]</scope>
</reference>
<sequence>MFVRKSGPVKLRGKAAEIKCLGEPLLAYWSSCYDETNEQHQQVLYLLQMSCRCEEIIFENKSALAFSDEDAAAFQEAVFAYGHLGHLLWCHFQETDLKKQGLFTCTSKTHAICHSALLSRYLNPRLVWCFIGEDMMSTVQQLTQACTKGNTPLSGPMKSLEHWRIAMHLEWQS</sequence>
<name>A0A9P1CIF5_9DINO</name>
<keyword evidence="3" id="KW-1185">Reference proteome</keyword>
<gene>
    <name evidence="1" type="ORF">C1SCF055_LOCUS19087</name>
</gene>
<dbReference type="Proteomes" id="UP001152797">
    <property type="component" value="Unassembled WGS sequence"/>
</dbReference>
<dbReference type="EMBL" id="CAMXCT010001688">
    <property type="protein sequence ID" value="CAI3992244.1"/>
    <property type="molecule type" value="Genomic_DNA"/>
</dbReference>
<dbReference type="AlphaFoldDB" id="A0A9P1CIF5"/>
<accession>A0A9P1CIF5</accession>
<reference evidence="1" key="1">
    <citation type="submission" date="2022-10" db="EMBL/GenBank/DDBJ databases">
        <authorList>
            <person name="Chen Y."/>
            <person name="Dougan E. K."/>
            <person name="Chan C."/>
            <person name="Rhodes N."/>
            <person name="Thang M."/>
        </authorList>
    </citation>
    <scope>NUCLEOTIDE SEQUENCE</scope>
</reference>
<evidence type="ECO:0000313" key="2">
    <source>
        <dbReference type="EMBL" id="CAL4779556.1"/>
    </source>
</evidence>
<dbReference type="EMBL" id="CAMXCT020001688">
    <property type="protein sequence ID" value="CAL1145619.1"/>
    <property type="molecule type" value="Genomic_DNA"/>
</dbReference>
<protein>
    <submittedName>
        <fullName evidence="1">Uncharacterized protein</fullName>
    </submittedName>
</protein>
<comment type="caution">
    <text evidence="1">The sequence shown here is derived from an EMBL/GenBank/DDBJ whole genome shotgun (WGS) entry which is preliminary data.</text>
</comment>
<evidence type="ECO:0000313" key="3">
    <source>
        <dbReference type="Proteomes" id="UP001152797"/>
    </source>
</evidence>
<dbReference type="EMBL" id="CAMXCT030001688">
    <property type="protein sequence ID" value="CAL4779556.1"/>
    <property type="molecule type" value="Genomic_DNA"/>
</dbReference>